<dbReference type="AlphaFoldDB" id="A0A552IGF7"/>
<protein>
    <submittedName>
        <fullName evidence="1">Uncharacterized protein</fullName>
    </submittedName>
</protein>
<evidence type="ECO:0000313" key="2">
    <source>
        <dbReference type="Proteomes" id="UP000319191"/>
    </source>
</evidence>
<dbReference type="EMBL" id="SFAV01000307">
    <property type="protein sequence ID" value="TRU82557.1"/>
    <property type="molecule type" value="Genomic_DNA"/>
</dbReference>
<accession>A0A552IGF7</accession>
<organism evidence="1 2">
    <name type="scientific">Microcystis novacekii Mn_MB_F_20050700_S1D</name>
    <dbReference type="NCBI Taxonomy" id="2486266"/>
    <lineage>
        <taxon>Bacteria</taxon>
        <taxon>Bacillati</taxon>
        <taxon>Cyanobacteriota</taxon>
        <taxon>Cyanophyceae</taxon>
        <taxon>Oscillatoriophycideae</taxon>
        <taxon>Chroococcales</taxon>
        <taxon>Microcystaceae</taxon>
        <taxon>Microcystis</taxon>
    </lineage>
</organism>
<comment type="caution">
    <text evidence="1">The sequence shown here is derived from an EMBL/GenBank/DDBJ whole genome shotgun (WGS) entry which is preliminary data.</text>
</comment>
<name>A0A552IGF7_9CHRO</name>
<evidence type="ECO:0000313" key="1">
    <source>
        <dbReference type="EMBL" id="TRU82557.1"/>
    </source>
</evidence>
<proteinExistence type="predicted"/>
<gene>
    <name evidence="1" type="ORF">EWV54_21590</name>
</gene>
<dbReference type="Proteomes" id="UP000319191">
    <property type="component" value="Unassembled WGS sequence"/>
</dbReference>
<sequence>MNKYLRQLLLTIAGIYLILMGSFISPAFAQVSYTPPTQSASVLQDIPFNQAVPVDEAYRKEFENCDKKGTFFGLSVPNNRSCQGDPNKVKAILKFPDGTIFYESKMSLDRDGSWIACKGDKSLNDLCSTSFPWPNINKIPDKYVDSDNIPYIVNPIVNFQRKVDRRFQNKTGTDLGDLGIVIYKDKIVPVFIADHGPYNKLGEGSARVHELIGEDKCKTGKRRTDGKTRPDVEKRWTSDTYCEDHKDVSVDDKVLFFIFPNSKISDLSPSNAVAKINAEALKRFENLKDNRQGVIQLNQPQSGQSFAVNTAVTFSGTANPEVSRIKVSIGPGGLFEIADLKNVKKNWTFEQVFNTKGSNRPVIIQPFDATDKPLKPLNFTITIQ</sequence>
<reference evidence="1 2" key="1">
    <citation type="submission" date="2019-01" db="EMBL/GenBank/DDBJ databases">
        <title>Coherence of Microcystis species and biogeography revealed through population genomics.</title>
        <authorList>
            <person name="Perez-Carrascal O.M."/>
            <person name="Terrat Y."/>
            <person name="Giani A."/>
            <person name="Fortin N."/>
            <person name="Tromas N."/>
            <person name="Shapiro B.J."/>
        </authorList>
    </citation>
    <scope>NUCLEOTIDE SEQUENCE [LARGE SCALE GENOMIC DNA]</scope>
    <source>
        <strain evidence="1">Mn_MB_F_20050700_S1D</strain>
    </source>
</reference>